<comment type="caution">
    <text evidence="2">The sequence shown here is derived from an EMBL/GenBank/DDBJ whole genome shotgun (WGS) entry which is preliminary data.</text>
</comment>
<protein>
    <recommendedName>
        <fullName evidence="4">Sporulation protein YtfJ (Spore_YtfJ)</fullName>
    </recommendedName>
</protein>
<reference evidence="2" key="1">
    <citation type="journal article" date="2014" name="Int. J. Syst. Evol. Microbiol.">
        <title>Complete genome sequence of Corynebacterium casei LMG S-19264T (=DSM 44701T), isolated from a smear-ripened cheese.</title>
        <authorList>
            <consortium name="US DOE Joint Genome Institute (JGI-PGF)"/>
            <person name="Walter F."/>
            <person name="Albersmeier A."/>
            <person name="Kalinowski J."/>
            <person name="Ruckert C."/>
        </authorList>
    </citation>
    <scope>NUCLEOTIDE SEQUENCE</scope>
    <source>
        <strain evidence="2">JCM 15325</strain>
    </source>
</reference>
<evidence type="ECO:0000313" key="2">
    <source>
        <dbReference type="EMBL" id="GGL52167.1"/>
    </source>
</evidence>
<dbReference type="RefSeq" id="WP_188802506.1">
    <property type="nucleotide sequence ID" value="NZ_BMOK01000005.1"/>
</dbReference>
<evidence type="ECO:0008006" key="4">
    <source>
        <dbReference type="Google" id="ProtNLM"/>
    </source>
</evidence>
<dbReference type="AlphaFoldDB" id="A0A917S250"/>
<dbReference type="EMBL" id="BMOK01000005">
    <property type="protein sequence ID" value="GGL52167.1"/>
    <property type="molecule type" value="Genomic_DNA"/>
</dbReference>
<dbReference type="Proteomes" id="UP000654670">
    <property type="component" value="Unassembled WGS sequence"/>
</dbReference>
<keyword evidence="1" id="KW-1133">Transmembrane helix</keyword>
<name>A0A917S250_9BACL</name>
<feature type="transmembrane region" description="Helical" evidence="1">
    <location>
        <begin position="104"/>
        <end position="122"/>
    </location>
</feature>
<evidence type="ECO:0000313" key="3">
    <source>
        <dbReference type="Proteomes" id="UP000654670"/>
    </source>
</evidence>
<keyword evidence="1" id="KW-0812">Transmembrane</keyword>
<proteinExistence type="predicted"/>
<organism evidence="2 3">
    <name type="scientific">Sporolactobacillus putidus</name>
    <dbReference type="NCBI Taxonomy" id="492735"/>
    <lineage>
        <taxon>Bacteria</taxon>
        <taxon>Bacillati</taxon>
        <taxon>Bacillota</taxon>
        <taxon>Bacilli</taxon>
        <taxon>Bacillales</taxon>
        <taxon>Sporolactobacillaceae</taxon>
        <taxon>Sporolactobacillus</taxon>
    </lineage>
</organism>
<accession>A0A917S250</accession>
<reference evidence="2" key="2">
    <citation type="submission" date="2020-09" db="EMBL/GenBank/DDBJ databases">
        <authorList>
            <person name="Sun Q."/>
            <person name="Ohkuma M."/>
        </authorList>
    </citation>
    <scope>NUCLEOTIDE SEQUENCE</scope>
    <source>
        <strain evidence="2">JCM 15325</strain>
    </source>
</reference>
<keyword evidence="3" id="KW-1185">Reference proteome</keyword>
<keyword evidence="1" id="KW-0472">Membrane</keyword>
<evidence type="ECO:0000256" key="1">
    <source>
        <dbReference type="SAM" id="Phobius"/>
    </source>
</evidence>
<gene>
    <name evidence="2" type="ORF">GCM10007968_15350</name>
</gene>
<sequence length="128" mass="14289">MEKVDDRLDRRTDTKSSSFVERFFTHFLKQKDVSTVFGETIDAGNKKIVPVATVRYMGGGGFKDEKDNLPTDRGGGGGGYLSVKPLGFYEITEEKTTYKPAVDINFFILVLTIFTLGLALIIKRSVKK</sequence>